<evidence type="ECO:0000313" key="2">
    <source>
        <dbReference type="EMBL" id="CAB9517047.1"/>
    </source>
</evidence>
<evidence type="ECO:0000256" key="1">
    <source>
        <dbReference type="ARBA" id="ARBA00022801"/>
    </source>
</evidence>
<dbReference type="PANTHER" id="PTHR11247:SF8">
    <property type="entry name" value="PALMITOYL-PROTEIN THIOESTERASE 1"/>
    <property type="match status" value="1"/>
</dbReference>
<dbReference type="PANTHER" id="PTHR11247">
    <property type="entry name" value="PALMITOYL-PROTEIN THIOESTERASE/DOLICHYLDIPHOSPHATASE 1"/>
    <property type="match status" value="1"/>
</dbReference>
<dbReference type="Gene3D" id="3.40.50.1820">
    <property type="entry name" value="alpha/beta hydrolase"/>
    <property type="match status" value="1"/>
</dbReference>
<dbReference type="AlphaFoldDB" id="A0A9N8HLJ8"/>
<dbReference type="SUPFAM" id="SSF53474">
    <property type="entry name" value="alpha/beta-Hydrolases"/>
    <property type="match status" value="1"/>
</dbReference>
<name>A0A9N8HLJ8_9STRA</name>
<dbReference type="Proteomes" id="UP001153069">
    <property type="component" value="Unassembled WGS sequence"/>
</dbReference>
<protein>
    <submittedName>
        <fullName evidence="2">Palmitoyl-protein thioesterase 1</fullName>
    </submittedName>
</protein>
<dbReference type="Pfam" id="PF02089">
    <property type="entry name" value="Palm_thioest"/>
    <property type="match status" value="1"/>
</dbReference>
<dbReference type="InterPro" id="IPR029058">
    <property type="entry name" value="AB_hydrolase_fold"/>
</dbReference>
<gene>
    <name evidence="2" type="ORF">SEMRO_827_G207790.1</name>
</gene>
<reference evidence="2" key="1">
    <citation type="submission" date="2020-06" db="EMBL/GenBank/DDBJ databases">
        <authorList>
            <consortium name="Plant Systems Biology data submission"/>
        </authorList>
    </citation>
    <scope>NUCLEOTIDE SEQUENCE</scope>
    <source>
        <strain evidence="2">D6</strain>
    </source>
</reference>
<comment type="caution">
    <text evidence="2">The sequence shown here is derived from an EMBL/GenBank/DDBJ whole genome shotgun (WGS) entry which is preliminary data.</text>
</comment>
<sequence length="308" mass="35041">MEPIDTQHLLELDDEADERRRLGEDAVPVVVTHGIDDSCFNPGMISYTKFASSVLGGVYGRCVPTGDSKTSDTLNGYFKSMDWNVAEFASRVRADPKLANGFHAIGMSQGNCVLAGYIKQFNDPPVKKFISVNGVNAGIAAVPKCIPKKRLSTISQNMCELLMEMASKRAYTTFAQQHSFQSGYWRDPRPVERKAYQTYSTLARWNNDGFHVNETIKENWLKTEKFVWVLAEQETTVWPKEGEHWGAPDPKDPFNHMLLMNQTEWYQKDLFGLKTAQEAGKNAFESFNGDHMGFTHEECKRWIETYLK</sequence>
<organism evidence="2 3">
    <name type="scientific">Seminavis robusta</name>
    <dbReference type="NCBI Taxonomy" id="568900"/>
    <lineage>
        <taxon>Eukaryota</taxon>
        <taxon>Sar</taxon>
        <taxon>Stramenopiles</taxon>
        <taxon>Ochrophyta</taxon>
        <taxon>Bacillariophyta</taxon>
        <taxon>Bacillariophyceae</taxon>
        <taxon>Bacillariophycidae</taxon>
        <taxon>Naviculales</taxon>
        <taxon>Naviculaceae</taxon>
        <taxon>Seminavis</taxon>
    </lineage>
</organism>
<keyword evidence="3" id="KW-1185">Reference proteome</keyword>
<keyword evidence="1" id="KW-0378">Hydrolase</keyword>
<accession>A0A9N8HLJ8</accession>
<dbReference type="EMBL" id="CAICTM010000826">
    <property type="protein sequence ID" value="CAB9517047.1"/>
    <property type="molecule type" value="Genomic_DNA"/>
</dbReference>
<dbReference type="OrthoDB" id="10263094at2759"/>
<evidence type="ECO:0000313" key="3">
    <source>
        <dbReference type="Proteomes" id="UP001153069"/>
    </source>
</evidence>
<dbReference type="GO" id="GO:0016790">
    <property type="term" value="F:thiolester hydrolase activity"/>
    <property type="evidence" value="ECO:0007669"/>
    <property type="project" value="TreeGrafter"/>
</dbReference>
<proteinExistence type="predicted"/>
<dbReference type="GO" id="GO:0005764">
    <property type="term" value="C:lysosome"/>
    <property type="evidence" value="ECO:0007669"/>
    <property type="project" value="TreeGrafter"/>
</dbReference>